<keyword evidence="2" id="KW-1185">Reference proteome</keyword>
<dbReference type="AlphaFoldDB" id="A0A6P6V7T4"/>
<evidence type="ECO:0000313" key="2">
    <source>
        <dbReference type="Proteomes" id="UP001652660"/>
    </source>
</evidence>
<reference evidence="2" key="1">
    <citation type="journal article" date="2025" name="Foods">
        <title>Unveiling the Microbial Signatures of Arabica Coffee Cherries: Insights into Ripeness Specific Diversity, Functional Traits, and Implications for Quality and Safety.</title>
        <authorList>
            <consortium name="RefSeq"/>
            <person name="Tenea G.N."/>
            <person name="Cifuentes V."/>
            <person name="Reyes P."/>
            <person name="Cevallos-Vallejos M."/>
        </authorList>
    </citation>
    <scope>NUCLEOTIDE SEQUENCE [LARGE SCALE GENOMIC DNA]</scope>
</reference>
<dbReference type="InterPro" id="IPR026960">
    <property type="entry name" value="RVT-Znf"/>
</dbReference>
<name>A0A6P6V7T4_COFAR</name>
<dbReference type="PANTHER" id="PTHR47723">
    <property type="entry name" value="OS05G0353850 PROTEIN"/>
    <property type="match status" value="1"/>
</dbReference>
<dbReference type="OrthoDB" id="1211021at2759"/>
<dbReference type="RefSeq" id="XP_027098948.1">
    <property type="nucleotide sequence ID" value="XM_027243147.1"/>
</dbReference>
<feature type="domain" description="Reverse transcriptase zinc-binding" evidence="1">
    <location>
        <begin position="30"/>
        <end position="114"/>
    </location>
</feature>
<evidence type="ECO:0000259" key="1">
    <source>
        <dbReference type="Pfam" id="PF13966"/>
    </source>
</evidence>
<gene>
    <name evidence="3" type="primary">LOC113718233</name>
</gene>
<organism evidence="2 3">
    <name type="scientific">Coffea arabica</name>
    <name type="common">Arabian coffee</name>
    <dbReference type="NCBI Taxonomy" id="13443"/>
    <lineage>
        <taxon>Eukaryota</taxon>
        <taxon>Viridiplantae</taxon>
        <taxon>Streptophyta</taxon>
        <taxon>Embryophyta</taxon>
        <taxon>Tracheophyta</taxon>
        <taxon>Spermatophyta</taxon>
        <taxon>Magnoliopsida</taxon>
        <taxon>eudicotyledons</taxon>
        <taxon>Gunneridae</taxon>
        <taxon>Pentapetalae</taxon>
        <taxon>asterids</taxon>
        <taxon>lamiids</taxon>
        <taxon>Gentianales</taxon>
        <taxon>Rubiaceae</taxon>
        <taxon>Ixoroideae</taxon>
        <taxon>Gardenieae complex</taxon>
        <taxon>Bertiereae - Coffeeae clade</taxon>
        <taxon>Coffeeae</taxon>
        <taxon>Coffea</taxon>
    </lineage>
</organism>
<dbReference type="InterPro" id="IPR053151">
    <property type="entry name" value="RNase_H-like"/>
</dbReference>
<protein>
    <recommendedName>
        <fullName evidence="1">Reverse transcriptase zinc-binding domain-containing protein</fullName>
    </recommendedName>
</protein>
<evidence type="ECO:0000313" key="3">
    <source>
        <dbReference type="RefSeq" id="XP_027098948.1"/>
    </source>
</evidence>
<dbReference type="GeneID" id="113718233"/>
<dbReference type="Pfam" id="PF13966">
    <property type="entry name" value="zf-RVT"/>
    <property type="match status" value="1"/>
</dbReference>
<sequence length="281" mass="31834">MGLVRQVQEVSLHPDQEDEMVWVGSSSGVFSIEDGWEALRQKRNLSRADRFIWNRVLQLRISFLVWKVLRNMVSGDVNLQWRGIKLVSRCCCCSLHEESLTHLFLDGAVAEQVWGFFRRRFGILHTSSPSISAECLSWFASTSSVSANHIRTALPCLILWCLWQARNKSRFEGTRMEPQGLICAVGSEVEQLGRANLWSLAHFKGDSNDPWVLFAAWRPQATRRLLISWKPPPQDVIKLNTDASVSGRRVSGGGLLWDHDGGLIFAFYEEFGDVDVLTAES</sequence>
<dbReference type="Proteomes" id="UP001652660">
    <property type="component" value="Chromosome 5e"/>
</dbReference>
<dbReference type="PANTHER" id="PTHR47723:SF19">
    <property type="entry name" value="POLYNUCLEOTIDYL TRANSFERASE, RIBONUCLEASE H-LIKE SUPERFAMILY PROTEIN"/>
    <property type="match status" value="1"/>
</dbReference>
<accession>A0A6P6V7T4</accession>
<proteinExistence type="predicted"/>
<reference evidence="3" key="2">
    <citation type="submission" date="2025-08" db="UniProtKB">
        <authorList>
            <consortium name="RefSeq"/>
        </authorList>
    </citation>
    <scope>IDENTIFICATION</scope>
    <source>
        <tissue evidence="3">Leaves</tissue>
    </source>
</reference>